<dbReference type="GO" id="GO:0006352">
    <property type="term" value="P:DNA-templated transcription initiation"/>
    <property type="evidence" value="ECO:0007669"/>
    <property type="project" value="InterPro"/>
</dbReference>
<dbReference type="Gene3D" id="1.10.1740.10">
    <property type="match status" value="1"/>
</dbReference>
<evidence type="ECO:0000259" key="6">
    <source>
        <dbReference type="Pfam" id="PF08281"/>
    </source>
</evidence>
<dbReference type="RefSeq" id="WP_111624500.1">
    <property type="nucleotide sequence ID" value="NZ_QLLN01000005.1"/>
</dbReference>
<accession>A0A327R3S6</accession>
<dbReference type="InterPro" id="IPR013324">
    <property type="entry name" value="RNA_pol_sigma_r3/r4-like"/>
</dbReference>
<sequence length="185" mass="21295">MTKNKKNCNQEMEKLFKEHFPMLCLISFGIVKDKDTAKDIVQDFYISYWQRAASVSITISFKAYAIKAVKNLSLLSLEKAKKEKFLIQSLNTPKYDEPEPMEPPSANGRKIQALLNELPESRKQIFISAIINGRSYAEIAEMQGISINTVKTQMKRAYAFLRSEASENLLHFFLWTVLISYIITQ</sequence>
<dbReference type="NCBIfam" id="TIGR02937">
    <property type="entry name" value="sigma70-ECF"/>
    <property type="match status" value="1"/>
</dbReference>
<dbReference type="InterPro" id="IPR013249">
    <property type="entry name" value="RNA_pol_sigma70_r4_t2"/>
</dbReference>
<evidence type="ECO:0000313" key="8">
    <source>
        <dbReference type="Proteomes" id="UP000249696"/>
    </source>
</evidence>
<evidence type="ECO:0000313" key="7">
    <source>
        <dbReference type="EMBL" id="RAJ10393.1"/>
    </source>
</evidence>
<comment type="similarity">
    <text evidence="1">Belongs to the sigma-70 factor family. ECF subfamily.</text>
</comment>
<dbReference type="OrthoDB" id="9772248at2"/>
<dbReference type="PANTHER" id="PTHR43133:SF46">
    <property type="entry name" value="RNA POLYMERASE SIGMA-70 FACTOR ECF SUBFAMILY"/>
    <property type="match status" value="1"/>
</dbReference>
<keyword evidence="4" id="KW-0804">Transcription</keyword>
<evidence type="ECO:0000256" key="1">
    <source>
        <dbReference type="ARBA" id="ARBA00010641"/>
    </source>
</evidence>
<reference evidence="7 8" key="1">
    <citation type="submission" date="2018-06" db="EMBL/GenBank/DDBJ databases">
        <title>Genomic Encyclopedia of Archaeal and Bacterial Type Strains, Phase II (KMG-II): from individual species to whole genera.</title>
        <authorList>
            <person name="Goeker M."/>
        </authorList>
    </citation>
    <scope>NUCLEOTIDE SEQUENCE [LARGE SCALE GENOMIC DNA]</scope>
    <source>
        <strain evidence="7 8">DSM 23522</strain>
    </source>
</reference>
<dbReference type="Pfam" id="PF08281">
    <property type="entry name" value="Sigma70_r4_2"/>
    <property type="match status" value="1"/>
</dbReference>
<dbReference type="InterPro" id="IPR014284">
    <property type="entry name" value="RNA_pol_sigma-70_dom"/>
</dbReference>
<dbReference type="GO" id="GO:0016987">
    <property type="term" value="F:sigma factor activity"/>
    <property type="evidence" value="ECO:0007669"/>
    <property type="project" value="UniProtKB-KW"/>
</dbReference>
<evidence type="ECO:0000256" key="4">
    <source>
        <dbReference type="ARBA" id="ARBA00023163"/>
    </source>
</evidence>
<evidence type="ECO:0000256" key="2">
    <source>
        <dbReference type="ARBA" id="ARBA00023015"/>
    </source>
</evidence>
<dbReference type="CDD" id="cd06171">
    <property type="entry name" value="Sigma70_r4"/>
    <property type="match status" value="1"/>
</dbReference>
<dbReference type="SUPFAM" id="SSF88659">
    <property type="entry name" value="Sigma3 and sigma4 domains of RNA polymerase sigma factors"/>
    <property type="match status" value="1"/>
</dbReference>
<organism evidence="7 8">
    <name type="scientific">Arenibacter echinorum</name>
    <dbReference type="NCBI Taxonomy" id="440515"/>
    <lineage>
        <taxon>Bacteria</taxon>
        <taxon>Pseudomonadati</taxon>
        <taxon>Bacteroidota</taxon>
        <taxon>Flavobacteriia</taxon>
        <taxon>Flavobacteriales</taxon>
        <taxon>Flavobacteriaceae</taxon>
        <taxon>Arenibacter</taxon>
    </lineage>
</organism>
<dbReference type="AlphaFoldDB" id="A0A327R3S6"/>
<gene>
    <name evidence="7" type="ORF">LV92_03143</name>
</gene>
<name>A0A327R3S6_9FLAO</name>
<dbReference type="InterPro" id="IPR013325">
    <property type="entry name" value="RNA_pol_sigma_r2"/>
</dbReference>
<keyword evidence="8" id="KW-1185">Reference proteome</keyword>
<keyword evidence="3" id="KW-0731">Sigma factor</keyword>
<dbReference type="InterPro" id="IPR007627">
    <property type="entry name" value="RNA_pol_sigma70_r2"/>
</dbReference>
<dbReference type="Pfam" id="PF04542">
    <property type="entry name" value="Sigma70_r2"/>
    <property type="match status" value="1"/>
</dbReference>
<dbReference type="EMBL" id="QLLN01000005">
    <property type="protein sequence ID" value="RAJ10393.1"/>
    <property type="molecule type" value="Genomic_DNA"/>
</dbReference>
<dbReference type="GO" id="GO:0003677">
    <property type="term" value="F:DNA binding"/>
    <property type="evidence" value="ECO:0007669"/>
    <property type="project" value="InterPro"/>
</dbReference>
<dbReference type="PANTHER" id="PTHR43133">
    <property type="entry name" value="RNA POLYMERASE ECF-TYPE SIGMA FACTO"/>
    <property type="match status" value="1"/>
</dbReference>
<proteinExistence type="inferred from homology"/>
<dbReference type="InterPro" id="IPR036388">
    <property type="entry name" value="WH-like_DNA-bd_sf"/>
</dbReference>
<feature type="domain" description="RNA polymerase sigma-70 region 2" evidence="5">
    <location>
        <begin position="15"/>
        <end position="81"/>
    </location>
</feature>
<protein>
    <submittedName>
        <fullName evidence="7">RNA polymerase sigma-70 factor (ECF subfamily)</fullName>
    </submittedName>
</protein>
<dbReference type="InterPro" id="IPR039425">
    <property type="entry name" value="RNA_pol_sigma-70-like"/>
</dbReference>
<evidence type="ECO:0000259" key="5">
    <source>
        <dbReference type="Pfam" id="PF04542"/>
    </source>
</evidence>
<dbReference type="Gene3D" id="1.10.10.10">
    <property type="entry name" value="Winged helix-like DNA-binding domain superfamily/Winged helix DNA-binding domain"/>
    <property type="match status" value="1"/>
</dbReference>
<evidence type="ECO:0000256" key="3">
    <source>
        <dbReference type="ARBA" id="ARBA00023082"/>
    </source>
</evidence>
<feature type="domain" description="RNA polymerase sigma factor 70 region 4 type 2" evidence="6">
    <location>
        <begin position="109"/>
        <end position="161"/>
    </location>
</feature>
<dbReference type="SUPFAM" id="SSF88946">
    <property type="entry name" value="Sigma2 domain of RNA polymerase sigma factors"/>
    <property type="match status" value="1"/>
</dbReference>
<keyword evidence="2" id="KW-0805">Transcription regulation</keyword>
<dbReference type="Proteomes" id="UP000249696">
    <property type="component" value="Unassembled WGS sequence"/>
</dbReference>
<comment type="caution">
    <text evidence="7">The sequence shown here is derived from an EMBL/GenBank/DDBJ whole genome shotgun (WGS) entry which is preliminary data.</text>
</comment>